<reference evidence="3" key="1">
    <citation type="journal article" date="2019" name="Int. J. Syst. Evol. Microbiol.">
        <title>The Global Catalogue of Microorganisms (GCM) 10K type strain sequencing project: providing services to taxonomists for standard genome sequencing and annotation.</title>
        <authorList>
            <consortium name="The Broad Institute Genomics Platform"/>
            <consortium name="The Broad Institute Genome Sequencing Center for Infectious Disease"/>
            <person name="Wu L."/>
            <person name="Ma J."/>
        </authorList>
    </citation>
    <scope>NUCLEOTIDE SEQUENCE [LARGE SCALE GENOMIC DNA]</scope>
    <source>
        <strain evidence="3">JCM 3296</strain>
    </source>
</reference>
<evidence type="ECO:0000313" key="3">
    <source>
        <dbReference type="Proteomes" id="UP000649573"/>
    </source>
</evidence>
<sequence>MTVDSLVETVCSGLSALVIEDVTEDGGIVVVKVGTRAAARVVPCLRDRDREGAWVSCPVATWPFWSRGCASIPASRSCAGTARPPHRHGEQAGQACRRPAAQLLRHRGYLPDEPHRVALMAFEQSEASRNVCRGQLRAGQTSRRTRRRTATSRPSTGRSFTARW</sequence>
<organism evidence="2 3">
    <name type="scientific">Lentzea flava</name>
    <dbReference type="NCBI Taxonomy" id="103732"/>
    <lineage>
        <taxon>Bacteria</taxon>
        <taxon>Bacillati</taxon>
        <taxon>Actinomycetota</taxon>
        <taxon>Actinomycetes</taxon>
        <taxon>Pseudonocardiales</taxon>
        <taxon>Pseudonocardiaceae</taxon>
        <taxon>Lentzea</taxon>
    </lineage>
</organism>
<comment type="caution">
    <text evidence="2">The sequence shown here is derived from an EMBL/GenBank/DDBJ whole genome shotgun (WGS) entry which is preliminary data.</text>
</comment>
<dbReference type="EMBL" id="BMRE01000103">
    <property type="protein sequence ID" value="GGU86519.1"/>
    <property type="molecule type" value="Genomic_DNA"/>
</dbReference>
<gene>
    <name evidence="2" type="ORF">GCM10010178_90620</name>
</gene>
<name>A0ABQ2VH14_9PSEU</name>
<feature type="compositionally biased region" description="Low complexity" evidence="1">
    <location>
        <begin position="151"/>
        <end position="164"/>
    </location>
</feature>
<proteinExistence type="predicted"/>
<keyword evidence="3" id="KW-1185">Reference proteome</keyword>
<protein>
    <submittedName>
        <fullName evidence="2">Uncharacterized protein</fullName>
    </submittedName>
</protein>
<evidence type="ECO:0000313" key="2">
    <source>
        <dbReference type="EMBL" id="GGU86519.1"/>
    </source>
</evidence>
<dbReference type="Proteomes" id="UP000649573">
    <property type="component" value="Unassembled WGS sequence"/>
</dbReference>
<evidence type="ECO:0000256" key="1">
    <source>
        <dbReference type="SAM" id="MobiDB-lite"/>
    </source>
</evidence>
<feature type="region of interest" description="Disordered" evidence="1">
    <location>
        <begin position="131"/>
        <end position="164"/>
    </location>
</feature>
<accession>A0ABQ2VH14</accession>